<evidence type="ECO:0000313" key="1">
    <source>
        <dbReference type="EMBL" id="AWI85182.1"/>
    </source>
</evidence>
<protein>
    <submittedName>
        <fullName evidence="1">Uncharacterized protein</fullName>
    </submittedName>
</protein>
<proteinExistence type="predicted"/>
<reference evidence="1 2" key="1">
    <citation type="submission" date="2017-06" db="EMBL/GenBank/DDBJ databases">
        <title>Yangia sp. YSBP01 complete genome sequence.</title>
        <authorList>
            <person name="Woo J.-H."/>
            <person name="Kim H.-S."/>
        </authorList>
    </citation>
    <scope>NUCLEOTIDE SEQUENCE [LARGE SCALE GENOMIC DNA]</scope>
    <source>
        <strain evidence="1 2">YSBP01</strain>
    </source>
</reference>
<evidence type="ECO:0000313" key="2">
    <source>
        <dbReference type="Proteomes" id="UP000244915"/>
    </source>
</evidence>
<gene>
    <name evidence="1" type="ORF">CEW88_15660</name>
</gene>
<dbReference type="Proteomes" id="UP000244915">
    <property type="component" value="Chromosome 2"/>
</dbReference>
<name>A0A2U8HHF1_9RHOB</name>
<dbReference type="AlphaFoldDB" id="A0A2U8HHF1"/>
<dbReference type="EMBL" id="CP022190">
    <property type="protein sequence ID" value="AWI85182.1"/>
    <property type="molecule type" value="Genomic_DNA"/>
</dbReference>
<dbReference type="KEGG" id="ypac:CEW88_15660"/>
<accession>A0A2U8HHF1</accession>
<sequence length="206" mass="23954">MEANGFLKDLIKEFDDAKGWVGFDRKDDFRYGRDLSSEIAALLFKAIFKAAQVNTKEFRMWDVQRNTVWALTENLGVRDTEVMKMVRRKLRRMIWDEVVRMDDFPNYKGAAYIRFCLNVLGFYDESVHRNDTLERDSWPLAKVVGGWVKKNYQTIAISHPPVAEAMLPANIEYDRDAQTLVRTHDDTLTGVPRLKTFTLDPPRDSA</sequence>
<organism evidence="1 2">
    <name type="scientific">Alloyangia pacifica</name>
    <dbReference type="NCBI Taxonomy" id="311180"/>
    <lineage>
        <taxon>Bacteria</taxon>
        <taxon>Pseudomonadati</taxon>
        <taxon>Pseudomonadota</taxon>
        <taxon>Alphaproteobacteria</taxon>
        <taxon>Rhodobacterales</taxon>
        <taxon>Roseobacteraceae</taxon>
        <taxon>Alloyangia</taxon>
    </lineage>
</organism>